<evidence type="ECO:0000313" key="3">
    <source>
        <dbReference type="Proteomes" id="UP000272464"/>
    </source>
</evidence>
<keyword evidence="1" id="KW-1133">Transmembrane helix</keyword>
<feature type="transmembrane region" description="Helical" evidence="1">
    <location>
        <begin position="20"/>
        <end position="42"/>
    </location>
</feature>
<protein>
    <submittedName>
        <fullName evidence="2">Pilus assembly protein</fullName>
    </submittedName>
</protein>
<organism evidence="2 3">
    <name type="scientific">Paenibacillus zeisoli</name>
    <dbReference type="NCBI Taxonomy" id="2496267"/>
    <lineage>
        <taxon>Bacteria</taxon>
        <taxon>Bacillati</taxon>
        <taxon>Bacillota</taxon>
        <taxon>Bacilli</taxon>
        <taxon>Bacillales</taxon>
        <taxon>Paenibacillaceae</taxon>
        <taxon>Paenibacillus</taxon>
    </lineage>
</organism>
<dbReference type="AlphaFoldDB" id="A0A3S1CWW5"/>
<dbReference type="EMBL" id="RZNX01000010">
    <property type="protein sequence ID" value="RUT28382.1"/>
    <property type="molecule type" value="Genomic_DNA"/>
</dbReference>
<reference evidence="2 3" key="1">
    <citation type="submission" date="2018-12" db="EMBL/GenBank/DDBJ databases">
        <authorList>
            <person name="Sun L."/>
            <person name="Chen Z."/>
        </authorList>
    </citation>
    <scope>NUCLEOTIDE SEQUENCE [LARGE SCALE GENOMIC DNA]</scope>
    <source>
        <strain evidence="2 3">3-5-3</strain>
    </source>
</reference>
<evidence type="ECO:0000313" key="2">
    <source>
        <dbReference type="EMBL" id="RUT28382.1"/>
    </source>
</evidence>
<proteinExistence type="predicted"/>
<evidence type="ECO:0000256" key="1">
    <source>
        <dbReference type="SAM" id="Phobius"/>
    </source>
</evidence>
<sequence>MRLKKRTTPIRAWRNVRGSIVLEASLVLPVFLLFIFFLIYMVQMTVISTQMHNVVSNAVKQVSTSMYPIALAVKSQEDKGEGEEDQVNLQMPKVSLSEWAAKFTSQMQPPFSDWVREAAAKGDEPLQDLKNQLSEALLDPVIKPLLHPFTEGTILNEDRMHVSQVIVPDLKTGKNPYFGLEISYELPIKVPFTSDKIVLQSKAVERLWIGDTNEQSDDNAAGEGADKKGQAAVVLSKPDPAYTGNQALIQARAEPGSKVTLTVYYKSGKSVAKYLGEAVADSSGNLEWKWLISGNTTHGTWTFVLETNEGVRTTDSFQVTGKGSKK</sequence>
<accession>A0A3S1CWW5</accession>
<dbReference type="OrthoDB" id="4376109at2"/>
<keyword evidence="1" id="KW-0472">Membrane</keyword>
<keyword evidence="1" id="KW-0812">Transmembrane</keyword>
<dbReference type="Proteomes" id="UP000272464">
    <property type="component" value="Unassembled WGS sequence"/>
</dbReference>
<name>A0A3S1CWW5_9BACL</name>
<comment type="caution">
    <text evidence="2">The sequence shown here is derived from an EMBL/GenBank/DDBJ whole genome shotgun (WGS) entry which is preliminary data.</text>
</comment>
<gene>
    <name evidence="2" type="ORF">EJP77_17335</name>
</gene>
<dbReference type="RefSeq" id="WP_127200521.1">
    <property type="nucleotide sequence ID" value="NZ_RZNX01000010.1"/>
</dbReference>
<keyword evidence="3" id="KW-1185">Reference proteome</keyword>